<accession>A0ABS1J1M0</accession>
<keyword evidence="2" id="KW-1185">Reference proteome</keyword>
<organism evidence="1 2">
    <name type="scientific">Catonella massiliensis</name>
    <dbReference type="NCBI Taxonomy" id="2799636"/>
    <lineage>
        <taxon>Bacteria</taxon>
        <taxon>Bacillati</taxon>
        <taxon>Bacillota</taxon>
        <taxon>Clostridia</taxon>
        <taxon>Lachnospirales</taxon>
        <taxon>Lachnospiraceae</taxon>
        <taxon>Catonella</taxon>
    </lineage>
</organism>
<gene>
    <name evidence="1" type="ORF">JJN12_09000</name>
</gene>
<reference evidence="1 2" key="1">
    <citation type="submission" date="2021-01" db="EMBL/GenBank/DDBJ databases">
        <title>Isolation and description of Catonella massiliensis sp. nov., a novel Catonella species, isolated from a stable periodontitis subject.</title>
        <authorList>
            <person name="Antezack A."/>
            <person name="Boxberger M."/>
            <person name="La Scola B."/>
            <person name="Monnet-Corti V."/>
        </authorList>
    </citation>
    <scope>NUCLEOTIDE SEQUENCE [LARGE SCALE GENOMIC DNA]</scope>
    <source>
        <strain evidence="1 2">Marseille-Q4567</strain>
    </source>
</reference>
<sequence>MEKYSVVLLKECKIENYVSEDDAKIFEESIVLCELEDDFFEETSPEELLEYFAKKISANKYTNAYGEEVSVEVVAVIDYFNLFENVEFDNFTEIYCRHFIEKKSMVVADVIEKYYPDFSITK</sequence>
<evidence type="ECO:0000313" key="2">
    <source>
        <dbReference type="Proteomes" id="UP000604730"/>
    </source>
</evidence>
<comment type="caution">
    <text evidence="1">The sequence shown here is derived from an EMBL/GenBank/DDBJ whole genome shotgun (WGS) entry which is preliminary data.</text>
</comment>
<dbReference type="Proteomes" id="UP000604730">
    <property type="component" value="Unassembled WGS sequence"/>
</dbReference>
<dbReference type="RefSeq" id="WP_208429366.1">
    <property type="nucleotide sequence ID" value="NZ_JAEPRJ010000001.1"/>
</dbReference>
<name>A0ABS1J1M0_9FIRM</name>
<evidence type="ECO:0000313" key="1">
    <source>
        <dbReference type="EMBL" id="MBK5897910.1"/>
    </source>
</evidence>
<protein>
    <submittedName>
        <fullName evidence="1">DUF4288 domain-containing protein</fullName>
    </submittedName>
</protein>
<dbReference type="InterPro" id="IPR025630">
    <property type="entry name" value="DUF4288"/>
</dbReference>
<proteinExistence type="predicted"/>
<dbReference type="Pfam" id="PF14119">
    <property type="entry name" value="DUF4288"/>
    <property type="match status" value="1"/>
</dbReference>
<dbReference type="EMBL" id="JAEPRJ010000001">
    <property type="protein sequence ID" value="MBK5897910.1"/>
    <property type="molecule type" value="Genomic_DNA"/>
</dbReference>